<gene>
    <name evidence="6" type="ORF">TARUN_2495</name>
</gene>
<dbReference type="Proteomes" id="UP000266272">
    <property type="component" value="Unassembled WGS sequence"/>
</dbReference>
<evidence type="ECO:0000313" key="7">
    <source>
        <dbReference type="Proteomes" id="UP000266272"/>
    </source>
</evidence>
<dbReference type="EMBL" id="PXOA01000141">
    <property type="protein sequence ID" value="RFU79741.1"/>
    <property type="molecule type" value="Genomic_DNA"/>
</dbReference>
<dbReference type="PANTHER" id="PTHR24123">
    <property type="entry name" value="ANKYRIN REPEAT-CONTAINING"/>
    <property type="match status" value="1"/>
</dbReference>
<feature type="compositionally biased region" description="Basic and acidic residues" evidence="4">
    <location>
        <begin position="1247"/>
        <end position="1263"/>
    </location>
</feature>
<feature type="repeat" description="ANK" evidence="3">
    <location>
        <begin position="728"/>
        <end position="760"/>
    </location>
</feature>
<evidence type="ECO:0000256" key="4">
    <source>
        <dbReference type="SAM" id="MobiDB-lite"/>
    </source>
</evidence>
<evidence type="ECO:0000256" key="3">
    <source>
        <dbReference type="PROSITE-ProRule" id="PRU00023"/>
    </source>
</evidence>
<dbReference type="PROSITE" id="PS50088">
    <property type="entry name" value="ANK_REPEAT"/>
    <property type="match status" value="14"/>
</dbReference>
<keyword evidence="1" id="KW-0677">Repeat</keyword>
<sequence length="1279" mass="141179">MGKTAFISAAQSGNGNIAVYLLEQGATSDLIALQLAIKTGQSKLVRHLIDAGADVNKVDTHGYNALMTAAEGGSTEVAKLLLEHGASVHMRSHSGETALHLAVEHGQAATYKMFIKSGADPLLKTDKGFSLIHLAAKEGHLNILQDLIREVHGEMNQKAENGHVNDQSIPVKDIFDKSQALLCPLQLAAEYGHFTIVRELLKYPSYSSKWSRDTALFLASVGGFDEIVAELLQVGVTTVIKDSNGNNALHWATRLQYPNIVEKLLNYSPGTAPIFDVNKANDLSSTPLNMAIESGRWLTVHVLLQHNACLDHKNQMGRSPLHIAASKGHQFITHEILQYLQRSPQDKSCTNSLSLRDNDGNTAFTLAIRAGHLEVAKTIISAWPLRTYTELEGNGDDALHIAAECGNEDLVRFLLEKGWDVNAQGRNSQDTALHIASKAGAVVIVNLLLKNGANIDAEGQSKERPIHYAVRSHFNRSEVIQALMDGKANIDATDEDGATSLWKAAYGGQVQAVEELLKYSPNLDIPNNNNQWTPLHAAYDNASITQMLIGKGANLEARDNYGRPPFFLATEYCYRNTVRAYLDTGLDPNMKLADGQTALHVASADGSLHIVQLLVSQKADINARKKDGSTPLHLAVIEDRIDIVDYLLQEGADWKIECKEYGNALMAAVRNRNTKIITILLKAGAEINAKSSIYELHSAIQTAAYYGIKEAIEVLLQRGADVNINGGKYGSALLAAINEGNKEIAELLLNAGADINFKGGPKRALELAFASYDQEMIDLCLDPKRQADVDYIGNGRYGTALLAAIDRGHLETVDKILSREVNLYRCGNGHDETPMEVAIQKGRVAIVKRLAECGATLSFNEDRRRSALSLAVIWKSTDVIYYLLERSDIDINQRDANSLTPLMVAVNQGSMDVVERLLGCHADVNLRDQRGTTALMIAISLNYSAIVSRLIEFEGIDIFIKDVRGRDALYWAARMSWSDTFNQVMRKVKKAEADPSVYQNAVSAAVASNKYDFLEILLQEAQPLELLADEDGWNPLYSARMYRRIDMERLIKAAIRNALHHAPSTETDLKYPSQWHPLDMTPGLFLELDHKTITVTGELKLRHPQDTLADESRYLMQRLKFGVGFCEETAQLEDLMLGCKEGSWGYHGDGKRYESQWRGDLYGPLYGVGDTIGCGINVKEKTAFYTKNGKIIGRAFSNIRGKLFPAVSVDWENEQRGDTFMYRGPYTGDETLEEPQRAEDQGGEGNKQTEAEEIKRRSSHMFDSDSDDSDSDSYSSISD</sequence>
<dbReference type="STRING" id="490622.A0A395NW85"/>
<dbReference type="SUPFAM" id="SSF49899">
    <property type="entry name" value="Concanavalin A-like lectins/glucanases"/>
    <property type="match status" value="1"/>
</dbReference>
<dbReference type="Gene3D" id="1.25.40.20">
    <property type="entry name" value="Ankyrin repeat-containing domain"/>
    <property type="match status" value="6"/>
</dbReference>
<feature type="repeat" description="ANK" evidence="3">
    <location>
        <begin position="660"/>
        <end position="692"/>
    </location>
</feature>
<dbReference type="CDD" id="cd12885">
    <property type="entry name" value="SPRY_RanBP_like"/>
    <property type="match status" value="1"/>
</dbReference>
<feature type="repeat" description="ANK" evidence="3">
    <location>
        <begin position="61"/>
        <end position="93"/>
    </location>
</feature>
<dbReference type="InterPro" id="IPR044736">
    <property type="entry name" value="Gid1/RanBPM/SPLA_SPRY"/>
</dbReference>
<feature type="repeat" description="ANK" evidence="3">
    <location>
        <begin position="695"/>
        <end position="727"/>
    </location>
</feature>
<feature type="repeat" description="ANK" evidence="3">
    <location>
        <begin position="28"/>
        <end position="60"/>
    </location>
</feature>
<dbReference type="Pfam" id="PF12796">
    <property type="entry name" value="Ank_2"/>
    <property type="match status" value="9"/>
</dbReference>
<evidence type="ECO:0000313" key="6">
    <source>
        <dbReference type="EMBL" id="RFU79741.1"/>
    </source>
</evidence>
<dbReference type="PROSITE" id="PS50188">
    <property type="entry name" value="B302_SPRY"/>
    <property type="match status" value="1"/>
</dbReference>
<dbReference type="InterPro" id="IPR051165">
    <property type="entry name" value="Multifunctional_ANK_Repeat"/>
</dbReference>
<comment type="caution">
    <text evidence="6">The sequence shown here is derived from an EMBL/GenBank/DDBJ whole genome shotgun (WGS) entry which is preliminary data.</text>
</comment>
<organism evidence="6 7">
    <name type="scientific">Trichoderma arundinaceum</name>
    <dbReference type="NCBI Taxonomy" id="490622"/>
    <lineage>
        <taxon>Eukaryota</taxon>
        <taxon>Fungi</taxon>
        <taxon>Dikarya</taxon>
        <taxon>Ascomycota</taxon>
        <taxon>Pezizomycotina</taxon>
        <taxon>Sordariomycetes</taxon>
        <taxon>Hypocreomycetidae</taxon>
        <taxon>Hypocreales</taxon>
        <taxon>Hypocreaceae</taxon>
        <taxon>Trichoderma</taxon>
    </lineage>
</organism>
<feature type="repeat" description="ANK" evidence="3">
    <location>
        <begin position="394"/>
        <end position="426"/>
    </location>
</feature>
<proteinExistence type="predicted"/>
<dbReference type="AlphaFoldDB" id="A0A395NW85"/>
<keyword evidence="7" id="KW-1185">Reference proteome</keyword>
<name>A0A395NW85_TRIAR</name>
<feature type="repeat" description="ANK" evidence="3">
    <location>
        <begin position="594"/>
        <end position="626"/>
    </location>
</feature>
<accession>A0A395NW85</accession>
<dbReference type="Gene3D" id="2.60.120.920">
    <property type="match status" value="1"/>
</dbReference>
<feature type="repeat" description="ANK" evidence="3">
    <location>
        <begin position="461"/>
        <end position="495"/>
    </location>
</feature>
<keyword evidence="2 3" id="KW-0040">ANK repeat</keyword>
<feature type="repeat" description="ANK" evidence="3">
    <location>
        <begin position="627"/>
        <end position="659"/>
    </location>
</feature>
<dbReference type="Pfam" id="PF00622">
    <property type="entry name" value="SPRY"/>
    <property type="match status" value="1"/>
</dbReference>
<dbReference type="InterPro" id="IPR013320">
    <property type="entry name" value="ConA-like_dom_sf"/>
</dbReference>
<dbReference type="SMART" id="SM00248">
    <property type="entry name" value="ANK"/>
    <property type="match status" value="28"/>
</dbReference>
<dbReference type="OrthoDB" id="4937852at2759"/>
<feature type="repeat" description="ANK" evidence="3">
    <location>
        <begin position="496"/>
        <end position="528"/>
    </location>
</feature>
<dbReference type="PRINTS" id="PR01415">
    <property type="entry name" value="ANKYRIN"/>
</dbReference>
<dbReference type="InterPro" id="IPR001870">
    <property type="entry name" value="B30.2/SPRY"/>
</dbReference>
<feature type="region of interest" description="Disordered" evidence="4">
    <location>
        <begin position="1220"/>
        <end position="1279"/>
    </location>
</feature>
<feature type="repeat" description="ANK" evidence="3">
    <location>
        <begin position="897"/>
        <end position="929"/>
    </location>
</feature>
<feature type="repeat" description="ANK" evidence="3">
    <location>
        <begin position="94"/>
        <end position="126"/>
    </location>
</feature>
<dbReference type="SUPFAM" id="SSF48403">
    <property type="entry name" value="Ankyrin repeat"/>
    <property type="match status" value="3"/>
</dbReference>
<dbReference type="InterPro" id="IPR043136">
    <property type="entry name" value="B30.2/SPRY_sf"/>
</dbReference>
<evidence type="ECO:0000259" key="5">
    <source>
        <dbReference type="PROSITE" id="PS50188"/>
    </source>
</evidence>
<reference evidence="6 7" key="1">
    <citation type="journal article" date="2018" name="PLoS Pathog.">
        <title>Evolution of structural diversity of trichothecenes, a family of toxins produced by plant pathogenic and entomopathogenic fungi.</title>
        <authorList>
            <person name="Proctor R.H."/>
            <person name="McCormick S.P."/>
            <person name="Kim H.S."/>
            <person name="Cardoza R.E."/>
            <person name="Stanley A.M."/>
            <person name="Lindo L."/>
            <person name="Kelly A."/>
            <person name="Brown D.W."/>
            <person name="Lee T."/>
            <person name="Vaughan M.M."/>
            <person name="Alexander N.J."/>
            <person name="Busman M."/>
            <person name="Gutierrez S."/>
        </authorList>
    </citation>
    <scope>NUCLEOTIDE SEQUENCE [LARGE SCALE GENOMIC DNA]</scope>
    <source>
        <strain evidence="6 7">IBT 40837</strain>
    </source>
</reference>
<dbReference type="PANTHER" id="PTHR24123:SF33">
    <property type="entry name" value="PROTEIN HOS4"/>
    <property type="match status" value="1"/>
</dbReference>
<protein>
    <submittedName>
        <fullName evidence="6">Ankyrin-3</fullName>
    </submittedName>
</protein>
<feature type="repeat" description="ANK" evidence="3">
    <location>
        <begin position="830"/>
        <end position="862"/>
    </location>
</feature>
<dbReference type="SMART" id="SM00449">
    <property type="entry name" value="SPRY"/>
    <property type="match status" value="1"/>
</dbReference>
<evidence type="ECO:0000256" key="2">
    <source>
        <dbReference type="ARBA" id="ARBA00023043"/>
    </source>
</evidence>
<dbReference type="InterPro" id="IPR002110">
    <property type="entry name" value="Ankyrin_rpt"/>
</dbReference>
<dbReference type="PROSITE" id="PS50297">
    <property type="entry name" value="ANK_REP_REGION"/>
    <property type="match status" value="10"/>
</dbReference>
<dbReference type="InterPro" id="IPR003877">
    <property type="entry name" value="SPRY_dom"/>
</dbReference>
<feature type="repeat" description="ANK" evidence="3">
    <location>
        <begin position="428"/>
        <end position="460"/>
    </location>
</feature>
<evidence type="ECO:0000256" key="1">
    <source>
        <dbReference type="ARBA" id="ARBA00022737"/>
    </source>
</evidence>
<feature type="domain" description="B30.2/SPRY" evidence="5">
    <location>
        <begin position="1029"/>
        <end position="1226"/>
    </location>
</feature>
<dbReference type="InterPro" id="IPR036770">
    <property type="entry name" value="Ankyrin_rpt-contain_sf"/>
</dbReference>